<evidence type="ECO:0000259" key="7">
    <source>
        <dbReference type="Pfam" id="PF00122"/>
    </source>
</evidence>
<dbReference type="EMBL" id="CP126210">
    <property type="protein sequence ID" value="WIA11582.1"/>
    <property type="molecule type" value="Genomic_DNA"/>
</dbReference>
<keyword evidence="5 6" id="KW-0472">Membrane</keyword>
<dbReference type="InterPro" id="IPR001757">
    <property type="entry name" value="P_typ_ATPase"/>
</dbReference>
<evidence type="ECO:0000256" key="1">
    <source>
        <dbReference type="ARBA" id="ARBA00004370"/>
    </source>
</evidence>
<dbReference type="NCBIfam" id="TIGR01494">
    <property type="entry name" value="ATPase_P-type"/>
    <property type="match status" value="1"/>
</dbReference>
<proteinExistence type="inferred from homology"/>
<dbReference type="Proteomes" id="UP001244341">
    <property type="component" value="Chromosome 3b"/>
</dbReference>
<reference evidence="8 9" key="1">
    <citation type="submission" date="2023-05" db="EMBL/GenBank/DDBJ databases">
        <title>A 100% complete, gapless, phased diploid assembly of the Scenedesmus obliquus UTEX 3031 genome.</title>
        <authorList>
            <person name="Biondi T.C."/>
            <person name="Hanschen E.R."/>
            <person name="Kwon T."/>
            <person name="Eng W."/>
            <person name="Kruse C.P.S."/>
            <person name="Koehler S.I."/>
            <person name="Kunde Y."/>
            <person name="Gleasner C.D."/>
            <person name="You Mak K.T."/>
            <person name="Polle J."/>
            <person name="Hovde B.T."/>
            <person name="Starkenburg S.R."/>
        </authorList>
    </citation>
    <scope>NUCLEOTIDE SEQUENCE [LARGE SCALE GENOMIC DNA]</scope>
    <source>
        <strain evidence="8 9">DOE0152z</strain>
    </source>
</reference>
<sequence>MFFTPRFQQDRRRTSISAVMGAPVLLQQGLFALVAAAVGVPPVLRKAWAGLKNRNLDMNCLVVVALAGSVGLGEWFEAGDKVPVDGTIESGTSVLDESMVTGESKPVTKSIGQAVLAGTVNSGSIALKVRATAAAGDSTVARLASLMEAAAASKSRHDMAVEAFAKYYTPLVVLVALLTVALGAALQPAAWRHWAYLSLVVLVTGCPCALVISTPVASVAGLTRAARRGVLIKGGRYLEMLGNLTAASFDKSGTLTEGHFQLTQLHTFGSTTQQQALQLAAALEQHSNHPIAHAVMSDLVLEDEWTWCWKMSDLVLCKPG</sequence>
<evidence type="ECO:0000256" key="4">
    <source>
        <dbReference type="ARBA" id="ARBA00022989"/>
    </source>
</evidence>
<dbReference type="Gene3D" id="3.40.1110.10">
    <property type="entry name" value="Calcium-transporting ATPase, cytoplasmic domain N"/>
    <property type="match status" value="1"/>
</dbReference>
<dbReference type="Gene3D" id="2.70.150.10">
    <property type="entry name" value="Calcium-transporting ATPase, cytoplasmic transduction domain A"/>
    <property type="match status" value="1"/>
</dbReference>
<feature type="transmembrane region" description="Helical" evidence="6">
    <location>
        <begin position="20"/>
        <end position="44"/>
    </location>
</feature>
<dbReference type="InterPro" id="IPR059000">
    <property type="entry name" value="ATPase_P-type_domA"/>
</dbReference>
<dbReference type="PANTHER" id="PTHR48085:SF5">
    <property type="entry name" value="CADMIUM_ZINC-TRANSPORTING ATPASE HMA4-RELATED"/>
    <property type="match status" value="1"/>
</dbReference>
<protein>
    <recommendedName>
        <fullName evidence="7">P-type ATPase A domain-containing protein</fullName>
    </recommendedName>
</protein>
<dbReference type="InterPro" id="IPR051014">
    <property type="entry name" value="Cation_Transport_ATPase_IB"/>
</dbReference>
<dbReference type="SUPFAM" id="SSF81653">
    <property type="entry name" value="Calcium ATPase, transduction domain A"/>
    <property type="match status" value="1"/>
</dbReference>
<comment type="subcellular location">
    <subcellularLocation>
        <location evidence="1">Membrane</location>
    </subcellularLocation>
</comment>
<dbReference type="InterPro" id="IPR023298">
    <property type="entry name" value="ATPase_P-typ_TM_dom_sf"/>
</dbReference>
<dbReference type="SUPFAM" id="SSF81660">
    <property type="entry name" value="Metal cation-transporting ATPase, ATP-binding domain N"/>
    <property type="match status" value="1"/>
</dbReference>
<dbReference type="InterPro" id="IPR023299">
    <property type="entry name" value="ATPase_P-typ_cyto_dom_N"/>
</dbReference>
<organism evidence="8 9">
    <name type="scientific">Tetradesmus obliquus</name>
    <name type="common">Green alga</name>
    <name type="synonym">Acutodesmus obliquus</name>
    <dbReference type="NCBI Taxonomy" id="3088"/>
    <lineage>
        <taxon>Eukaryota</taxon>
        <taxon>Viridiplantae</taxon>
        <taxon>Chlorophyta</taxon>
        <taxon>core chlorophytes</taxon>
        <taxon>Chlorophyceae</taxon>
        <taxon>CS clade</taxon>
        <taxon>Sphaeropleales</taxon>
        <taxon>Scenedesmaceae</taxon>
        <taxon>Tetradesmus</taxon>
    </lineage>
</organism>
<dbReference type="Pfam" id="PF00122">
    <property type="entry name" value="E1-E2_ATPase"/>
    <property type="match status" value="1"/>
</dbReference>
<feature type="domain" description="P-type ATPase A" evidence="7">
    <location>
        <begin position="77"/>
        <end position="148"/>
    </location>
</feature>
<feature type="transmembrane region" description="Helical" evidence="6">
    <location>
        <begin position="167"/>
        <end position="186"/>
    </location>
</feature>
<dbReference type="PRINTS" id="PR00119">
    <property type="entry name" value="CATATPASE"/>
</dbReference>
<evidence type="ECO:0000256" key="2">
    <source>
        <dbReference type="ARBA" id="ARBA00006024"/>
    </source>
</evidence>
<evidence type="ECO:0000256" key="5">
    <source>
        <dbReference type="ARBA" id="ARBA00023136"/>
    </source>
</evidence>
<evidence type="ECO:0000256" key="6">
    <source>
        <dbReference type="SAM" id="Phobius"/>
    </source>
</evidence>
<dbReference type="SUPFAM" id="SSF81665">
    <property type="entry name" value="Calcium ATPase, transmembrane domain M"/>
    <property type="match status" value="1"/>
</dbReference>
<name>A0ABY8TTE2_TETOB</name>
<dbReference type="InterPro" id="IPR023214">
    <property type="entry name" value="HAD_sf"/>
</dbReference>
<dbReference type="InterPro" id="IPR008250">
    <property type="entry name" value="ATPase_P-typ_transduc_dom_A_sf"/>
</dbReference>
<keyword evidence="4 6" id="KW-1133">Transmembrane helix</keyword>
<comment type="similarity">
    <text evidence="2">Belongs to the cation transport ATPase (P-type) (TC 3.A.3) family. Type IB subfamily.</text>
</comment>
<keyword evidence="3 6" id="KW-0812">Transmembrane</keyword>
<gene>
    <name evidence="8" type="ORF">OEZ85_011687</name>
</gene>
<dbReference type="PANTHER" id="PTHR48085">
    <property type="entry name" value="CADMIUM/ZINC-TRANSPORTING ATPASE HMA2-RELATED"/>
    <property type="match status" value="1"/>
</dbReference>
<evidence type="ECO:0000256" key="3">
    <source>
        <dbReference type="ARBA" id="ARBA00022692"/>
    </source>
</evidence>
<evidence type="ECO:0000313" key="9">
    <source>
        <dbReference type="Proteomes" id="UP001244341"/>
    </source>
</evidence>
<feature type="transmembrane region" description="Helical" evidence="6">
    <location>
        <begin position="193"/>
        <end position="212"/>
    </location>
</feature>
<keyword evidence="9" id="KW-1185">Reference proteome</keyword>
<evidence type="ECO:0000313" key="8">
    <source>
        <dbReference type="EMBL" id="WIA11582.1"/>
    </source>
</evidence>
<accession>A0ABY8TTE2</accession>
<dbReference type="Gene3D" id="3.40.50.1000">
    <property type="entry name" value="HAD superfamily/HAD-like"/>
    <property type="match status" value="1"/>
</dbReference>